<dbReference type="CDD" id="cd00156">
    <property type="entry name" value="REC"/>
    <property type="match status" value="1"/>
</dbReference>
<feature type="modified residue" description="4-aspartylphosphate" evidence="1">
    <location>
        <position position="78"/>
    </location>
</feature>
<accession>A0A418YB75</accession>
<dbReference type="InterPro" id="IPR052020">
    <property type="entry name" value="Cyclic_di-GMP/3'3'-cGAMP_PDE"/>
</dbReference>
<dbReference type="Gene3D" id="3.40.50.2300">
    <property type="match status" value="1"/>
</dbReference>
<keyword evidence="1" id="KW-0597">Phosphoprotein</keyword>
<comment type="caution">
    <text evidence="4">The sequence shown here is derived from an EMBL/GenBank/DDBJ whole genome shotgun (WGS) entry which is preliminary data.</text>
</comment>
<dbReference type="Pfam" id="PF13487">
    <property type="entry name" value="HD_5"/>
    <property type="match status" value="1"/>
</dbReference>
<feature type="domain" description="HD-GYP" evidence="3">
    <location>
        <begin position="307"/>
        <end position="503"/>
    </location>
</feature>
<dbReference type="GO" id="GO:0000160">
    <property type="term" value="P:phosphorelay signal transduction system"/>
    <property type="evidence" value="ECO:0007669"/>
    <property type="project" value="InterPro"/>
</dbReference>
<dbReference type="SUPFAM" id="SSF109604">
    <property type="entry name" value="HD-domain/PDEase-like"/>
    <property type="match status" value="1"/>
</dbReference>
<dbReference type="InterPro" id="IPR037522">
    <property type="entry name" value="HD_GYP_dom"/>
</dbReference>
<dbReference type="AlphaFoldDB" id="A0A418YB75"/>
<dbReference type="PANTHER" id="PTHR45228:SF9">
    <property type="entry name" value="3'3'-CGAMP-SPECIFIC PHOSPHODIESTERASE 2"/>
    <property type="match status" value="1"/>
</dbReference>
<dbReference type="SMART" id="SM00471">
    <property type="entry name" value="HDc"/>
    <property type="match status" value="1"/>
</dbReference>
<feature type="domain" description="Response regulatory" evidence="2">
    <location>
        <begin position="23"/>
        <end position="147"/>
    </location>
</feature>
<evidence type="ECO:0000259" key="3">
    <source>
        <dbReference type="PROSITE" id="PS51832"/>
    </source>
</evidence>
<dbReference type="SMART" id="SM00448">
    <property type="entry name" value="REC"/>
    <property type="match status" value="1"/>
</dbReference>
<dbReference type="InterPro" id="IPR021800">
    <property type="entry name" value="DUF3369"/>
</dbReference>
<dbReference type="CDD" id="cd00077">
    <property type="entry name" value="HDc"/>
    <property type="match status" value="1"/>
</dbReference>
<keyword evidence="5" id="KW-1185">Reference proteome</keyword>
<dbReference type="PROSITE" id="PS50110">
    <property type="entry name" value="RESPONSE_REGULATORY"/>
    <property type="match status" value="1"/>
</dbReference>
<proteinExistence type="predicted"/>
<sequence length="503" mass="56879">MDDDILIINDDVLQLVEQLPGWRIMIVDDEEEVHRITELTLKQFQFDNKSLEFLHAYSGEQAREMLLKEPNIALVLLDVVMETDDAGLAMVKYIRQQLNNKCIRIVLRTGQPGHAPEDDVVEQYDINDYKSKTELTSQKLRTLLRSSLRSYRDICNLERNKLGLEKVIQASKGIFEQGALDSFIEGTSEQLAAILELGDIAIYQLNYLADDPTPLLTTFAKARHKSKTLAISELTAQSQLALNQAITAQSNQYLDGEVVIFAKNSRHNVLFHVKGTQVLSDIDIHLLNLFTENINVALENIRLNEVIADNHREIMYRLGEVVETRSKESGSHVKRVAHYTALLARLSGLDLESIENLKQASALHDIGKVAIPDAILNKPGKLDQGEWRTMQQHAQVGHDMLVDSDIPLLQVGALISKYHHEKWDGTGYPDGLAGETIPLAGRITALADVFDALSTKRCYKEAWKIEQVMELIEQESGRHFDPSLVELLKQNLTDFLLIREKYK</sequence>
<dbReference type="Gene3D" id="1.10.3210.10">
    <property type="entry name" value="Hypothetical protein af1432"/>
    <property type="match status" value="1"/>
</dbReference>
<evidence type="ECO:0000313" key="4">
    <source>
        <dbReference type="EMBL" id="RJG40238.1"/>
    </source>
</evidence>
<evidence type="ECO:0000313" key="5">
    <source>
        <dbReference type="Proteomes" id="UP000283255"/>
    </source>
</evidence>
<dbReference type="Pfam" id="PF11849">
    <property type="entry name" value="DUF3369"/>
    <property type="match status" value="1"/>
</dbReference>
<dbReference type="InterPro" id="IPR011006">
    <property type="entry name" value="CheY-like_superfamily"/>
</dbReference>
<reference evidence="4 5" key="2">
    <citation type="submission" date="2019-01" db="EMBL/GenBank/DDBJ databases">
        <title>Motilimonas pumilus sp. nov., isolated from the gut of sea cucumber (Apostichopus japonicus).</title>
        <authorList>
            <person name="Wang F.-Q."/>
            <person name="Ren L.-H."/>
            <person name="Lin Y.-W."/>
            <person name="Sun G.-H."/>
            <person name="Du Z.-J."/>
            <person name="Zhao J.-X."/>
            <person name="Liu X.-J."/>
            <person name="Liu L.-J."/>
        </authorList>
    </citation>
    <scope>NUCLEOTIDE SEQUENCE [LARGE SCALE GENOMIC DNA]</scope>
    <source>
        <strain evidence="4 5">PLHSC7-2</strain>
    </source>
</reference>
<evidence type="ECO:0000259" key="2">
    <source>
        <dbReference type="PROSITE" id="PS50110"/>
    </source>
</evidence>
<protein>
    <submittedName>
        <fullName evidence="4">DUF3369 domain-containing protein</fullName>
    </submittedName>
</protein>
<dbReference type="PANTHER" id="PTHR45228">
    <property type="entry name" value="CYCLIC DI-GMP PHOSPHODIESTERASE TM_0186-RELATED"/>
    <property type="match status" value="1"/>
</dbReference>
<organism evidence="4 5">
    <name type="scientific">Motilimonas pumila</name>
    <dbReference type="NCBI Taxonomy" id="2303987"/>
    <lineage>
        <taxon>Bacteria</taxon>
        <taxon>Pseudomonadati</taxon>
        <taxon>Pseudomonadota</taxon>
        <taxon>Gammaproteobacteria</taxon>
        <taxon>Alteromonadales</taxon>
        <taxon>Alteromonadales genera incertae sedis</taxon>
        <taxon>Motilimonas</taxon>
    </lineage>
</organism>
<gene>
    <name evidence="4" type="ORF">D1Z90_16465</name>
</gene>
<dbReference type="EMBL" id="QZCH01000026">
    <property type="protein sequence ID" value="RJG40238.1"/>
    <property type="molecule type" value="Genomic_DNA"/>
</dbReference>
<dbReference type="RefSeq" id="WP_119911891.1">
    <property type="nucleotide sequence ID" value="NZ_QZCH01000026.1"/>
</dbReference>
<evidence type="ECO:0000256" key="1">
    <source>
        <dbReference type="PROSITE-ProRule" id="PRU00169"/>
    </source>
</evidence>
<name>A0A418YB75_9GAMM</name>
<dbReference type="InterPro" id="IPR001789">
    <property type="entry name" value="Sig_transdc_resp-reg_receiver"/>
</dbReference>
<dbReference type="Proteomes" id="UP000283255">
    <property type="component" value="Unassembled WGS sequence"/>
</dbReference>
<dbReference type="InterPro" id="IPR003607">
    <property type="entry name" value="HD/PDEase_dom"/>
</dbReference>
<reference evidence="4 5" key="1">
    <citation type="submission" date="2018-09" db="EMBL/GenBank/DDBJ databases">
        <authorList>
            <person name="Wang F."/>
        </authorList>
    </citation>
    <scope>NUCLEOTIDE SEQUENCE [LARGE SCALE GENOMIC DNA]</scope>
    <source>
        <strain evidence="4 5">PLHSC7-2</strain>
    </source>
</reference>
<dbReference type="SUPFAM" id="SSF52172">
    <property type="entry name" value="CheY-like"/>
    <property type="match status" value="1"/>
</dbReference>
<dbReference type="OrthoDB" id="9787688at2"/>
<dbReference type="PROSITE" id="PS51832">
    <property type="entry name" value="HD_GYP"/>
    <property type="match status" value="1"/>
</dbReference>
<dbReference type="GO" id="GO:0008081">
    <property type="term" value="F:phosphoric diester hydrolase activity"/>
    <property type="evidence" value="ECO:0007669"/>
    <property type="project" value="UniProtKB-ARBA"/>
</dbReference>